<proteinExistence type="predicted"/>
<sequence length="41" mass="4778">MDFQFIVYVVAKGMVQLIKREFIFTCQSSSIFAVSNLRVNF</sequence>
<dbReference type="AlphaFoldDB" id="A0A2P2NES3"/>
<organism evidence="1">
    <name type="scientific">Rhizophora mucronata</name>
    <name type="common">Asiatic mangrove</name>
    <dbReference type="NCBI Taxonomy" id="61149"/>
    <lineage>
        <taxon>Eukaryota</taxon>
        <taxon>Viridiplantae</taxon>
        <taxon>Streptophyta</taxon>
        <taxon>Embryophyta</taxon>
        <taxon>Tracheophyta</taxon>
        <taxon>Spermatophyta</taxon>
        <taxon>Magnoliopsida</taxon>
        <taxon>eudicotyledons</taxon>
        <taxon>Gunneridae</taxon>
        <taxon>Pentapetalae</taxon>
        <taxon>rosids</taxon>
        <taxon>fabids</taxon>
        <taxon>Malpighiales</taxon>
        <taxon>Rhizophoraceae</taxon>
        <taxon>Rhizophora</taxon>
    </lineage>
</organism>
<reference evidence="1" key="1">
    <citation type="submission" date="2018-02" db="EMBL/GenBank/DDBJ databases">
        <title>Rhizophora mucronata_Transcriptome.</title>
        <authorList>
            <person name="Meera S.P."/>
            <person name="Sreeshan A."/>
            <person name="Augustine A."/>
        </authorList>
    </citation>
    <scope>NUCLEOTIDE SEQUENCE</scope>
    <source>
        <tissue evidence="1">Leaf</tissue>
    </source>
</reference>
<name>A0A2P2NES3_RHIMU</name>
<dbReference type="EMBL" id="GGEC01060470">
    <property type="protein sequence ID" value="MBX40954.1"/>
    <property type="molecule type" value="Transcribed_RNA"/>
</dbReference>
<evidence type="ECO:0000313" key="1">
    <source>
        <dbReference type="EMBL" id="MBX40954.1"/>
    </source>
</evidence>
<protein>
    <submittedName>
        <fullName evidence="1">Uncharacterized protein</fullName>
    </submittedName>
</protein>
<accession>A0A2P2NES3</accession>